<feature type="transmembrane region" description="Helical" evidence="6">
    <location>
        <begin position="102"/>
        <end position="123"/>
    </location>
</feature>
<evidence type="ECO:0000256" key="3">
    <source>
        <dbReference type="ARBA" id="ARBA00022692"/>
    </source>
</evidence>
<proteinExistence type="predicted"/>
<name>A0A1M6Y034_9GAMM</name>
<dbReference type="Pfam" id="PF03553">
    <property type="entry name" value="Na_H_antiporter"/>
    <property type="match status" value="1"/>
</dbReference>
<evidence type="ECO:0000256" key="4">
    <source>
        <dbReference type="ARBA" id="ARBA00022989"/>
    </source>
</evidence>
<reference evidence="9" key="1">
    <citation type="submission" date="2016-11" db="EMBL/GenBank/DDBJ databases">
        <authorList>
            <person name="Varghese N."/>
            <person name="Submissions S."/>
        </authorList>
    </citation>
    <scope>NUCLEOTIDE SEQUENCE [LARGE SCALE GENOMIC DNA]</scope>
    <source>
        <strain evidence="9">ALO Sharm</strain>
    </source>
</reference>
<gene>
    <name evidence="8" type="ORF">SAMN05192556_1085</name>
</gene>
<evidence type="ECO:0000256" key="2">
    <source>
        <dbReference type="ARBA" id="ARBA00022475"/>
    </source>
</evidence>
<feature type="transmembrane region" description="Helical" evidence="6">
    <location>
        <begin position="472"/>
        <end position="493"/>
    </location>
</feature>
<evidence type="ECO:0000313" key="9">
    <source>
        <dbReference type="Proteomes" id="UP000184248"/>
    </source>
</evidence>
<dbReference type="PANTHER" id="PTHR43478:SF1">
    <property type="entry name" value="NA+_H+ ANTIPORTER NHAC-LIKE C-TERMINAL DOMAIN-CONTAINING PROTEIN"/>
    <property type="match status" value="1"/>
</dbReference>
<comment type="subcellular location">
    <subcellularLocation>
        <location evidence="1">Cell membrane</location>
        <topology evidence="1">Multi-pass membrane protein</topology>
    </subcellularLocation>
</comment>
<protein>
    <submittedName>
        <fullName evidence="8">Transporter, NhaC family</fullName>
    </submittedName>
</protein>
<dbReference type="PANTHER" id="PTHR43478">
    <property type="entry name" value="NA+/H+ ANTIPORTER-RELATED"/>
    <property type="match status" value="1"/>
</dbReference>
<feature type="domain" description="Na+/H+ antiporter NhaC-like C-terminal" evidence="7">
    <location>
        <begin position="224"/>
        <end position="491"/>
    </location>
</feature>
<evidence type="ECO:0000256" key="6">
    <source>
        <dbReference type="SAM" id="Phobius"/>
    </source>
</evidence>
<feature type="transmembrane region" description="Helical" evidence="6">
    <location>
        <begin position="228"/>
        <end position="250"/>
    </location>
</feature>
<feature type="transmembrane region" description="Helical" evidence="6">
    <location>
        <begin position="143"/>
        <end position="162"/>
    </location>
</feature>
<feature type="transmembrane region" description="Helical" evidence="6">
    <location>
        <begin position="54"/>
        <end position="81"/>
    </location>
</feature>
<feature type="transmembrane region" description="Helical" evidence="6">
    <location>
        <begin position="350"/>
        <end position="367"/>
    </location>
</feature>
<feature type="transmembrane region" description="Helical" evidence="6">
    <location>
        <begin position="313"/>
        <end position="330"/>
    </location>
</feature>
<evidence type="ECO:0000256" key="5">
    <source>
        <dbReference type="ARBA" id="ARBA00023136"/>
    </source>
</evidence>
<dbReference type="OrthoDB" id="9762978at2"/>
<dbReference type="InterPro" id="IPR018461">
    <property type="entry name" value="Na/H_Antiport_NhaC-like_C"/>
</dbReference>
<sequence>MSQSPHPFAPSLPMQRGTGRTLLLVIGILATVTTLTLTHRGVSDYGWVSLVPSLIVLIVAITTHRTLEALAIGAICGLILLQPDDFIGELADISLSVMMNETIAWLILVCGLMGGFIAMLEISGCTLSFSHCLTRLVKTRRQSMLSTAALGVLIFIDDYLNALATSAAMKRLTDRFGVSREKLAYIVDSTAAPICILVPLSTWAVYFAELLETNAATDGPGMWLYIQSIPFMLYGWVAMGLVVLVALGLLPDLGPMKAAEARAKRGQPIPDGAPDKPLSDDAAPSGRPWVGVFNFLAPMAVLIGASAYFEIDLLKGVIVATLFTLVLYLIQRLATFNTLMDAIMDGFRTMMLPLAIVAVGFVLREINDQLGMTPFMIDALSPYLTKALLPALVFLSMAVVVFATGSSWGVFVISIPIVVPMAQHLDASMPLVVGALLSASSFGSHACFFSDSSVLSAQGSGCLPMQHGLTQFPYALLGALVTAAGFLALGFALS</sequence>
<dbReference type="Proteomes" id="UP000184248">
    <property type="component" value="Unassembled WGS sequence"/>
</dbReference>
<keyword evidence="9" id="KW-1185">Reference proteome</keyword>
<organism evidence="8 9">
    <name type="scientific">Halomonas caseinilytica</name>
    <dbReference type="NCBI Taxonomy" id="438744"/>
    <lineage>
        <taxon>Bacteria</taxon>
        <taxon>Pseudomonadati</taxon>
        <taxon>Pseudomonadota</taxon>
        <taxon>Gammaproteobacteria</taxon>
        <taxon>Oceanospirillales</taxon>
        <taxon>Halomonadaceae</taxon>
        <taxon>Halomonas</taxon>
    </lineage>
</organism>
<feature type="transmembrane region" description="Helical" evidence="6">
    <location>
        <begin position="387"/>
        <end position="419"/>
    </location>
</feature>
<evidence type="ECO:0000259" key="7">
    <source>
        <dbReference type="Pfam" id="PF03553"/>
    </source>
</evidence>
<accession>A0A1M6Y034</accession>
<keyword evidence="3 6" id="KW-0812">Transmembrane</keyword>
<keyword evidence="5 6" id="KW-0472">Membrane</keyword>
<evidence type="ECO:0000256" key="1">
    <source>
        <dbReference type="ARBA" id="ARBA00004651"/>
    </source>
</evidence>
<feature type="transmembrane region" description="Helical" evidence="6">
    <location>
        <begin position="183"/>
        <end position="208"/>
    </location>
</feature>
<evidence type="ECO:0000313" key="8">
    <source>
        <dbReference type="EMBL" id="SHL11574.1"/>
    </source>
</evidence>
<keyword evidence="4 6" id="KW-1133">Transmembrane helix</keyword>
<dbReference type="RefSeq" id="WP_064700658.1">
    <property type="nucleotide sequence ID" value="NZ_BDEO01000014.1"/>
</dbReference>
<keyword evidence="2" id="KW-1003">Cell membrane</keyword>
<dbReference type="AlphaFoldDB" id="A0A1M6Y034"/>
<dbReference type="GO" id="GO:0005886">
    <property type="term" value="C:plasma membrane"/>
    <property type="evidence" value="ECO:0007669"/>
    <property type="project" value="UniProtKB-SubCell"/>
</dbReference>
<dbReference type="EMBL" id="FRAL01000008">
    <property type="protein sequence ID" value="SHL11574.1"/>
    <property type="molecule type" value="Genomic_DNA"/>
</dbReference>
<feature type="transmembrane region" description="Helical" evidence="6">
    <location>
        <begin position="21"/>
        <end position="42"/>
    </location>
</feature>
<feature type="transmembrane region" description="Helical" evidence="6">
    <location>
        <begin position="289"/>
        <end position="307"/>
    </location>
</feature>